<sequence length="243" mass="29062">MGYFEISLQSHAGKSTAKKSICFTDIEQKDLNKIITTIKTEHALQDEPDFIEITFLEVTDLNIKDRETYMKGKLHDFLESMYPNHGRFRLSLIYNTIFGEIKRKNDYEWKVSDFDEVKKHKGISRSEFQNMLNHFDIDDEFEQTWEEISKRLNSEKVNFKVIMKLKAAWKELEITQMEVTNEYFQSQQLVIREVLKEKDEQSAPLLYQDLVESVYFDYKQREPQSMLDEYIIKATTLLEYCRL</sequence>
<dbReference type="EMBL" id="JBIYSL010000003">
    <property type="protein sequence ID" value="MFK0523799.1"/>
    <property type="molecule type" value="Genomic_DNA"/>
</dbReference>
<evidence type="ECO:0000313" key="1">
    <source>
        <dbReference type="EMBL" id="MFK0523799.1"/>
    </source>
</evidence>
<comment type="caution">
    <text evidence="1">The sequence shown here is derived from an EMBL/GenBank/DDBJ whole genome shotgun (WGS) entry which is preliminary data.</text>
</comment>
<dbReference type="Proteomes" id="UP001618531">
    <property type="component" value="Unassembled WGS sequence"/>
</dbReference>
<keyword evidence="2" id="KW-1185">Reference proteome</keyword>
<organism evidence="1 2">
    <name type="scientific">Paenibacillus illinoisensis</name>
    <dbReference type="NCBI Taxonomy" id="59845"/>
    <lineage>
        <taxon>Bacteria</taxon>
        <taxon>Bacillati</taxon>
        <taxon>Bacillota</taxon>
        <taxon>Bacilli</taxon>
        <taxon>Bacillales</taxon>
        <taxon>Paenibacillaceae</taxon>
        <taxon>Paenibacillus</taxon>
    </lineage>
</organism>
<proteinExistence type="predicted"/>
<evidence type="ECO:0000313" key="2">
    <source>
        <dbReference type="Proteomes" id="UP001618531"/>
    </source>
</evidence>
<gene>
    <name evidence="1" type="ORF">ACINKY_16445</name>
</gene>
<name>A0ABW8HVU2_9BACL</name>
<protein>
    <submittedName>
        <fullName evidence="1">Uncharacterized protein</fullName>
    </submittedName>
</protein>
<reference evidence="1 2" key="1">
    <citation type="submission" date="2024-11" db="EMBL/GenBank/DDBJ databases">
        <title>Identification and Characterization of a Novel Fosfomycin Bacillithiol Transferase FosB8 in Paenibacillus illinoisensis.</title>
        <authorList>
            <person name="Lu W."/>
        </authorList>
    </citation>
    <scope>NUCLEOTIDE SEQUENCE [LARGE SCALE GENOMIC DNA]</scope>
    <source>
        <strain evidence="1 2">WP77</strain>
    </source>
</reference>
<accession>A0ABW8HVU2</accession>